<reference evidence="2" key="1">
    <citation type="submission" date="2018-05" db="EMBL/GenBank/DDBJ databases">
        <authorList>
            <person name="Hao L."/>
        </authorList>
    </citation>
    <scope>NUCLEOTIDE SEQUENCE [LARGE SCALE GENOMIC DNA]</scope>
</reference>
<evidence type="ECO:0000313" key="2">
    <source>
        <dbReference type="Proteomes" id="UP000249818"/>
    </source>
</evidence>
<dbReference type="Proteomes" id="UP000249818">
    <property type="component" value="Chromosome BARAN1"/>
</dbReference>
<sequence>MGREFPGPPVGGVESQLITGGTMTTEEILALALAMAGLDEVPADTAIYCPGEGIRRILVGIDLEGAELILAKERGFDLALAHHPAGGTAVLRMDEVFARHIGLMVEAGVPEAVARAAVEEKRYEDRITGQIRNYDRLPALARLLGIAYMNIHTPLDEIGRRRMAEAAAELAPHAIVADLIAHLCARFGEFRHALTEIQCLVGDGRNRLGHVAVAHGAGTNGGYPVAKAYFDHGVDTVIYIHCQPAVAKQLAREYGSTGKNLLVTGHIASDSLGINPFLSALGERGLEVVPLGLVPPGGG</sequence>
<dbReference type="SUPFAM" id="SSF102705">
    <property type="entry name" value="NIF3 (NGG1p interacting factor 3)-like"/>
    <property type="match status" value="1"/>
</dbReference>
<proteinExistence type="predicted"/>
<gene>
    <name evidence="1" type="ORF">BARAN1_0252</name>
</gene>
<protein>
    <submittedName>
        <fullName evidence="1">Uncharacterized protein</fullName>
    </submittedName>
</protein>
<accession>A0A2X3K4U6</accession>
<dbReference type="KEGG" id="bana:BARAN1_0252"/>
<keyword evidence="2" id="KW-1185">Reference proteome</keyword>
<organism evidence="1 2">
    <name type="scientific">Candidatus Bipolaricaulis anaerobius</name>
    <dbReference type="NCBI Taxonomy" id="2026885"/>
    <lineage>
        <taxon>Bacteria</taxon>
        <taxon>Candidatus Bipolaricaulota</taxon>
        <taxon>Candidatus Bipolaricaulia</taxon>
        <taxon>Candidatus Bipolaricaulales</taxon>
        <taxon>Candidatus Bipolaricaulaceae</taxon>
        <taxon>Candidatus Bipolaricaulis</taxon>
    </lineage>
</organism>
<dbReference type="EMBL" id="LS483254">
    <property type="protein sequence ID" value="SQD92277.1"/>
    <property type="molecule type" value="Genomic_DNA"/>
</dbReference>
<name>A0A2X3K4U6_9BACT</name>
<evidence type="ECO:0000313" key="1">
    <source>
        <dbReference type="EMBL" id="SQD92277.1"/>
    </source>
</evidence>
<dbReference type="AlphaFoldDB" id="A0A2X3K4U6"/>
<dbReference type="InterPro" id="IPR036069">
    <property type="entry name" value="DUF34/NIF3_sf"/>
</dbReference>